<keyword evidence="1" id="KW-0732">Signal</keyword>
<organism evidence="2 3">
    <name type="scientific">Zizania palustris</name>
    <name type="common">Northern wild rice</name>
    <dbReference type="NCBI Taxonomy" id="103762"/>
    <lineage>
        <taxon>Eukaryota</taxon>
        <taxon>Viridiplantae</taxon>
        <taxon>Streptophyta</taxon>
        <taxon>Embryophyta</taxon>
        <taxon>Tracheophyta</taxon>
        <taxon>Spermatophyta</taxon>
        <taxon>Magnoliopsida</taxon>
        <taxon>Liliopsida</taxon>
        <taxon>Poales</taxon>
        <taxon>Poaceae</taxon>
        <taxon>BOP clade</taxon>
        <taxon>Oryzoideae</taxon>
        <taxon>Oryzeae</taxon>
        <taxon>Zizaniinae</taxon>
        <taxon>Zizania</taxon>
    </lineage>
</organism>
<dbReference type="Proteomes" id="UP000729402">
    <property type="component" value="Unassembled WGS sequence"/>
</dbReference>
<name>A0A8J6BJQ5_ZIZPA</name>
<keyword evidence="3" id="KW-1185">Reference proteome</keyword>
<protein>
    <submittedName>
        <fullName evidence="2">Uncharacterized protein</fullName>
    </submittedName>
</protein>
<reference evidence="2" key="1">
    <citation type="journal article" date="2021" name="bioRxiv">
        <title>Whole Genome Assembly and Annotation of Northern Wild Rice, Zizania palustris L., Supports a Whole Genome Duplication in the Zizania Genus.</title>
        <authorList>
            <person name="Haas M."/>
            <person name="Kono T."/>
            <person name="Macchietto M."/>
            <person name="Millas R."/>
            <person name="McGilp L."/>
            <person name="Shao M."/>
            <person name="Duquette J."/>
            <person name="Hirsch C.N."/>
            <person name="Kimball J."/>
        </authorList>
    </citation>
    <scope>NUCLEOTIDE SEQUENCE</scope>
    <source>
        <tissue evidence="2">Fresh leaf tissue</tissue>
    </source>
</reference>
<proteinExistence type="predicted"/>
<comment type="caution">
    <text evidence="2">The sequence shown here is derived from an EMBL/GenBank/DDBJ whole genome shotgun (WGS) entry which is preliminary data.</text>
</comment>
<reference evidence="2" key="2">
    <citation type="submission" date="2021-02" db="EMBL/GenBank/DDBJ databases">
        <authorList>
            <person name="Kimball J.A."/>
            <person name="Haas M.W."/>
            <person name="Macchietto M."/>
            <person name="Kono T."/>
            <person name="Duquette J."/>
            <person name="Shao M."/>
        </authorList>
    </citation>
    <scope>NUCLEOTIDE SEQUENCE</scope>
    <source>
        <tissue evidence="2">Fresh leaf tissue</tissue>
    </source>
</reference>
<feature type="chain" id="PRO_5035316694" evidence="1">
    <location>
        <begin position="35"/>
        <end position="115"/>
    </location>
</feature>
<dbReference type="AlphaFoldDB" id="A0A8J6BJQ5"/>
<sequence length="115" mass="11741">MARHASCSENRKGALLGKVMALLLMALLSAAASAEELEKRKAPGCRTVASCQPHWCDGQCRQWGYTDPVGAYCSEGGTLIRCCCGSIGAGAAAVAAAGALSPSPWSAGVNSQQLV</sequence>
<evidence type="ECO:0000313" key="3">
    <source>
        <dbReference type="Proteomes" id="UP000729402"/>
    </source>
</evidence>
<gene>
    <name evidence="2" type="ORF">GUJ93_ZPchr0011g28576</name>
</gene>
<evidence type="ECO:0000313" key="2">
    <source>
        <dbReference type="EMBL" id="KAG8089352.1"/>
    </source>
</evidence>
<dbReference type="OrthoDB" id="10419312at2759"/>
<evidence type="ECO:0000256" key="1">
    <source>
        <dbReference type="SAM" id="SignalP"/>
    </source>
</evidence>
<dbReference type="EMBL" id="JAAALK010000081">
    <property type="protein sequence ID" value="KAG8089352.1"/>
    <property type="molecule type" value="Genomic_DNA"/>
</dbReference>
<feature type="signal peptide" evidence="1">
    <location>
        <begin position="1"/>
        <end position="34"/>
    </location>
</feature>
<accession>A0A8J6BJQ5</accession>